<dbReference type="GO" id="GO:0006629">
    <property type="term" value="P:lipid metabolic process"/>
    <property type="evidence" value="ECO:0007669"/>
    <property type="project" value="InterPro"/>
</dbReference>
<dbReference type="GO" id="GO:0008081">
    <property type="term" value="F:phosphoric diester hydrolase activity"/>
    <property type="evidence" value="ECO:0007669"/>
    <property type="project" value="InterPro"/>
</dbReference>
<dbReference type="InterPro" id="IPR030395">
    <property type="entry name" value="GP_PDE_dom"/>
</dbReference>
<accession>A0A2S0VWL1</accession>
<dbReference type="OrthoDB" id="9795622at2"/>
<keyword evidence="3" id="KW-1185">Reference proteome</keyword>
<sequence length="232" mass="25911">MWIFAHRGASGHAPENTLKAISLAMDMQCDGIEIDVHECDGQLIVIHNRWLNSTTNGQGIIHQHSFAHLRSLDAGLGEKIPTLREVLTCVKGRCMVNIEVKSWLTERLVLAEMDYAVQSLGFSDQQLILSSFNHHILHAAKQQRPQTLIGALTSCIPLHYAHFAQELQAFSVNCDIDFINQAMVDDAHQRGLKVLVYTANELDDIESMAKLGVDGVFTNYPTRAMSRLAHKL</sequence>
<evidence type="ECO:0000259" key="1">
    <source>
        <dbReference type="PROSITE" id="PS51704"/>
    </source>
</evidence>
<dbReference type="Proteomes" id="UP000244441">
    <property type="component" value="Chromosome"/>
</dbReference>
<dbReference type="PANTHER" id="PTHR46211">
    <property type="entry name" value="GLYCEROPHOSPHORYL DIESTER PHOSPHODIESTERASE"/>
    <property type="match status" value="1"/>
</dbReference>
<protein>
    <submittedName>
        <fullName evidence="2">Glycerophosphodiester phosphodiesterase</fullName>
    </submittedName>
</protein>
<dbReference type="PANTHER" id="PTHR46211:SF1">
    <property type="entry name" value="GLYCEROPHOSPHODIESTER PHOSPHODIESTERASE, CYTOPLASMIC"/>
    <property type="match status" value="1"/>
</dbReference>
<evidence type="ECO:0000313" key="3">
    <source>
        <dbReference type="Proteomes" id="UP000244441"/>
    </source>
</evidence>
<evidence type="ECO:0000313" key="2">
    <source>
        <dbReference type="EMBL" id="AWB68607.1"/>
    </source>
</evidence>
<dbReference type="Gene3D" id="3.20.20.190">
    <property type="entry name" value="Phosphatidylinositol (PI) phosphodiesterase"/>
    <property type="match status" value="1"/>
</dbReference>
<name>A0A2S0VWL1_9ALTE</name>
<dbReference type="SUPFAM" id="SSF51695">
    <property type="entry name" value="PLC-like phosphodiesterases"/>
    <property type="match status" value="1"/>
</dbReference>
<organism evidence="2 3">
    <name type="scientific">Saccharobesus litoralis</name>
    <dbReference type="NCBI Taxonomy" id="2172099"/>
    <lineage>
        <taxon>Bacteria</taxon>
        <taxon>Pseudomonadati</taxon>
        <taxon>Pseudomonadota</taxon>
        <taxon>Gammaproteobacteria</taxon>
        <taxon>Alteromonadales</taxon>
        <taxon>Alteromonadaceae</taxon>
        <taxon>Saccharobesus</taxon>
    </lineage>
</organism>
<dbReference type="RefSeq" id="WP_108604659.1">
    <property type="nucleotide sequence ID" value="NZ_CP026604.1"/>
</dbReference>
<proteinExistence type="predicted"/>
<dbReference type="EMBL" id="CP026604">
    <property type="protein sequence ID" value="AWB68607.1"/>
    <property type="molecule type" value="Genomic_DNA"/>
</dbReference>
<dbReference type="Pfam" id="PF03009">
    <property type="entry name" value="GDPD"/>
    <property type="match status" value="1"/>
</dbReference>
<dbReference type="PROSITE" id="PS51704">
    <property type="entry name" value="GP_PDE"/>
    <property type="match status" value="1"/>
</dbReference>
<feature type="domain" description="GP-PDE" evidence="1">
    <location>
        <begin position="1"/>
        <end position="228"/>
    </location>
</feature>
<dbReference type="AlphaFoldDB" id="A0A2S0VWL1"/>
<gene>
    <name evidence="2" type="ORF">C2869_20365</name>
</gene>
<reference evidence="2 3" key="1">
    <citation type="submission" date="2018-01" db="EMBL/GenBank/DDBJ databases">
        <title>Genome sequence of a Cantenovulum-like bacteria.</title>
        <authorList>
            <person name="Tan W.R."/>
            <person name="Lau N.-S."/>
            <person name="Go F."/>
            <person name="Amirul A.-A.A."/>
        </authorList>
    </citation>
    <scope>NUCLEOTIDE SEQUENCE [LARGE SCALE GENOMIC DNA]</scope>
    <source>
        <strain evidence="2 3">CCB-QB4</strain>
    </source>
</reference>
<dbReference type="KEGG" id="cate:C2869_20365"/>
<dbReference type="InterPro" id="IPR017946">
    <property type="entry name" value="PLC-like_Pdiesterase_TIM-brl"/>
</dbReference>